<keyword evidence="5" id="KW-0244">Early protein</keyword>
<dbReference type="SUPFAM" id="SSF51126">
    <property type="entry name" value="Pectin lyase-like"/>
    <property type="match status" value="1"/>
</dbReference>
<keyword evidence="7" id="KW-0945">Host-virus interaction</keyword>
<evidence type="ECO:0000256" key="8">
    <source>
        <dbReference type="ARBA" id="ARBA00030428"/>
    </source>
</evidence>
<keyword evidence="7" id="KW-1119">Modulation of host cell apoptosis by virus</keyword>
<proteinExistence type="inferred from homology"/>
<dbReference type="GO" id="GO:0030430">
    <property type="term" value="C:host cell cytoplasm"/>
    <property type="evidence" value="ECO:0007669"/>
    <property type="project" value="UniProtKB-SubCell"/>
</dbReference>
<keyword evidence="13" id="KW-1185">Reference proteome</keyword>
<evidence type="ECO:0000313" key="13">
    <source>
        <dbReference type="Proteomes" id="UP000201505"/>
    </source>
</evidence>
<evidence type="ECO:0000256" key="2">
    <source>
        <dbReference type="ARBA" id="ARBA00004192"/>
    </source>
</evidence>
<dbReference type="InterPro" id="IPR011050">
    <property type="entry name" value="Pectin_lyase_fold/virulence"/>
</dbReference>
<keyword evidence="6" id="KW-1035">Host cytoplasm</keyword>
<comment type="subcellular location">
    <subcellularLocation>
        <location evidence="2">Host cytoplasm</location>
    </subcellularLocation>
    <subcellularLocation>
        <location evidence="1">Host nucleus</location>
    </subcellularLocation>
</comment>
<evidence type="ECO:0000256" key="1">
    <source>
        <dbReference type="ARBA" id="ARBA00004147"/>
    </source>
</evidence>
<dbReference type="Gene3D" id="2.160.20.10">
    <property type="entry name" value="Single-stranded right-handed beta-helix, Pectin lyase-like"/>
    <property type="match status" value="1"/>
</dbReference>
<evidence type="ECO:0000256" key="4">
    <source>
        <dbReference type="ARBA" id="ARBA00022118"/>
    </source>
</evidence>
<evidence type="ECO:0000256" key="10">
    <source>
        <dbReference type="ARBA" id="ARBA00046084"/>
    </source>
</evidence>
<dbReference type="EMBL" id="KY427939">
    <property type="protein sequence ID" value="ARE31878.1"/>
    <property type="molecule type" value="Genomic_DNA"/>
</dbReference>
<evidence type="ECO:0000256" key="11">
    <source>
        <dbReference type="ARBA" id="ARBA00046912"/>
    </source>
</evidence>
<accession>A0A240FBF8</accession>
<dbReference type="KEGG" id="vg:33350048"/>
<name>A0A240FBF8_9ADEN</name>
<evidence type="ECO:0000256" key="9">
    <source>
        <dbReference type="ARBA" id="ARBA00031863"/>
    </source>
</evidence>
<comment type="function">
    <text evidence="10">Plays a major role to prevent cellular inhibition of viral genome replication. Assembles an SCF-like E3 ubiquitin ligase complex based on the cellular proteins ELOB, ELOC, CUL5 and RBX1, in cooperation with viral E4orf6. This viral RING-type ligase ubiquitinates cellular substrates and targets them to proteasomal degradation: TP53/p53, LIG4, MRE11-RAD50-NBS1 (MRN) complex, ITGA3, DAXX and BLM. E1B-55K probably acts as the substrate-specific adapter of the SCF-like E3 ubiquitin ligase complex. Degradation of host TP53/p53 activity is essential for preventing E1A-induced TP53 accumulation that would otherwise lead to cell apoptosis and growth arrest. E1B-55K also inactivates TP53 transcription-factor activity by binding its transactivation domain. E1B-55K also functions as a SUMO1 E3 ligase for TP53 which causes the latter to be sequestered in promyelocytic leukemia (PML) nuclear bodies thereby contributing to maximal inhibition of TP53 function.</text>
</comment>
<dbReference type="GO" id="GO:0052150">
    <property type="term" value="P:symbiont-mediated perturbation of host apoptosis"/>
    <property type="evidence" value="ECO:0007669"/>
    <property type="project" value="UniProtKB-KW"/>
</dbReference>
<evidence type="ECO:0000256" key="7">
    <source>
        <dbReference type="ARBA" id="ARBA00023323"/>
    </source>
</evidence>
<dbReference type="InterPro" id="IPR012334">
    <property type="entry name" value="Pectin_lyas_fold"/>
</dbReference>
<evidence type="ECO:0000313" key="12">
    <source>
        <dbReference type="EMBL" id="ARE31878.1"/>
    </source>
</evidence>
<evidence type="ECO:0000256" key="5">
    <source>
        <dbReference type="ARBA" id="ARBA00022518"/>
    </source>
</evidence>
<dbReference type="RefSeq" id="YP_009389487.1">
    <property type="nucleotide sequence ID" value="NC_035207.1"/>
</dbReference>
<reference evidence="12 13" key="1">
    <citation type="journal article" date="2017" name="Arch. Virol.">
        <title>A red squirrel associated adenovirus identified by a combined microarray and deep sequencing approach.</title>
        <authorList>
            <person name="Abendroth B."/>
            <person name="Hoper D."/>
            <person name="Ulrich R.G."/>
            <person name="Larres G."/>
            <person name="Beer M."/>
        </authorList>
    </citation>
    <scope>NUCLEOTIDE SEQUENCE [LARGE SCALE GENOMIC DNA]</scope>
    <source>
        <strain evidence="12 13">DE/2013/Sciurus vulgaris/2013Pa405-00252</strain>
    </source>
</reference>
<dbReference type="InterPro" id="IPR002612">
    <property type="entry name" value="Adeno_E1B_55kDa"/>
</dbReference>
<sequence length="394" mass="43631">MADDQFPLEGNGVGGGRRRVRSREVITYADVIQQMLNGDFDSFTERYSFCQIRTHHLQPGESLEDALNTHVKVALDPDVDYEITNPVLIRTNCYLIGNGASITVKCHASAVFVISNTLSGPSITGMHYATITGVKFLGSHDIKGHVIFACSHLMIHGCDFLNFTGTCIRSTTGIVVRGCLFAACDKPLRCDGDYVATLKQNTFKNCLVCIATKNDFEIVGNVCDESYCFLLTSGTGRMINNSITCAVVSTLDRYKDLDLLTCFGGTLNPLCTVHIVENRHKFWPKMDGNSFYRARIFCGFRRGVLSPHHCAFHYSHVCLDMNSENKLSLNGSYDQSIKVSKMVSVDMDNTVMAKCECGVRHLAPVPVFTSITEDVKVDPYAQSCHSLEFSSDEE</sequence>
<evidence type="ECO:0000256" key="3">
    <source>
        <dbReference type="ARBA" id="ARBA00008605"/>
    </source>
</evidence>
<dbReference type="Proteomes" id="UP000201505">
    <property type="component" value="Segment"/>
</dbReference>
<comment type="subunit">
    <text evidence="11">Interacts with host PML-4 and PML-5; this interaction promotes efficient subnuclear targeting of E1B-55K to PML nuclear bodies. Interacts with E4-ORF3 protein. Interacts with E4-ORF6 protein.</text>
</comment>
<organism evidence="12 13">
    <name type="scientific">red squirrel adenovirus 1</name>
    <dbReference type="NCBI Taxonomy" id="2773314"/>
    <lineage>
        <taxon>Viruses</taxon>
        <taxon>Varidnaviria</taxon>
        <taxon>Bamfordvirae</taxon>
        <taxon>Preplasmiviricota</taxon>
        <taxon>Polisuviricotina</taxon>
        <taxon>Pharingeaviricetes</taxon>
        <taxon>Rowavirales</taxon>
        <taxon>Adenoviridae</taxon>
        <taxon>Mastadenovirus</taxon>
        <taxon>Mastadenovirus sciuri</taxon>
        <taxon>Squirrel mastadenovirus A</taxon>
    </lineage>
</organism>
<comment type="similarity">
    <text evidence="3">Belongs to the adenoviridae E1B 55 kDa protein family.</text>
</comment>
<evidence type="ECO:0000256" key="6">
    <source>
        <dbReference type="ARBA" id="ARBA00023200"/>
    </source>
</evidence>
<protein>
    <recommendedName>
        <fullName evidence="4">E1B 55 kDa protein</fullName>
    </recommendedName>
    <alternativeName>
        <fullName evidence="8">E1B protein, large T-antigen</fullName>
    </alternativeName>
    <alternativeName>
        <fullName evidence="9">E1B-495R</fullName>
    </alternativeName>
</protein>
<dbReference type="GO" id="GO:0042025">
    <property type="term" value="C:host cell nucleus"/>
    <property type="evidence" value="ECO:0007669"/>
    <property type="project" value="UniProtKB-SubCell"/>
</dbReference>
<dbReference type="GeneID" id="33350048"/>
<dbReference type="Pfam" id="PF01696">
    <property type="entry name" value="Adeno_E1B_55K"/>
    <property type="match status" value="1"/>
</dbReference>